<dbReference type="AlphaFoldDB" id="A0A251SDK0"/>
<reference evidence="16" key="2">
    <citation type="submission" date="2017-02" db="EMBL/GenBank/DDBJ databases">
        <title>Sunflower complete genome.</title>
        <authorList>
            <person name="Langlade N."/>
            <person name="Munos S."/>
        </authorList>
    </citation>
    <scope>NUCLEOTIDE SEQUENCE [LARGE SCALE GENOMIC DNA]</scope>
    <source>
        <tissue evidence="16">Leaves</tissue>
    </source>
</reference>
<keyword evidence="4" id="KW-0813">Transport</keyword>
<keyword evidence="6" id="KW-0150">Chloroplast</keyword>
<evidence type="ECO:0000313" key="16">
    <source>
        <dbReference type="EMBL" id="OTF96833.1"/>
    </source>
</evidence>
<dbReference type="Proteomes" id="UP000215914">
    <property type="component" value="Chromosome 14"/>
</dbReference>
<dbReference type="EMBL" id="MNCJ02000329">
    <property type="protein sequence ID" value="KAF5767085.1"/>
    <property type="molecule type" value="Genomic_DNA"/>
</dbReference>
<dbReference type="Gramene" id="mRNA:HanXRQr2_Chr14g0620251">
    <property type="protein sequence ID" value="mRNA:HanXRQr2_Chr14g0620251"/>
    <property type="gene ID" value="HanXRQr2_Chr14g0620251"/>
</dbReference>
<dbReference type="OrthoDB" id="503907at2759"/>
<evidence type="ECO:0000256" key="3">
    <source>
        <dbReference type="ARBA" id="ARBA00009945"/>
    </source>
</evidence>
<comment type="similarity">
    <text evidence="3">Belongs to the plastid outer envelope porin OEP21 (TC 1.B.29) family.</text>
</comment>
<dbReference type="FunCoup" id="A0A251SDK0">
    <property type="interactions" value="2177"/>
</dbReference>
<evidence type="ECO:0000256" key="10">
    <source>
        <dbReference type="ARBA" id="ARBA00023065"/>
    </source>
</evidence>
<reference evidence="15" key="3">
    <citation type="submission" date="2020-06" db="EMBL/GenBank/DDBJ databases">
        <title>Helianthus annuus Genome sequencing and assembly Release 2.</title>
        <authorList>
            <person name="Gouzy J."/>
            <person name="Langlade N."/>
            <person name="Munos S."/>
        </authorList>
    </citation>
    <scope>NUCLEOTIDE SEQUENCE</scope>
    <source>
        <tissue evidence="15">Leaves</tissue>
    </source>
</reference>
<organism evidence="16 17">
    <name type="scientific">Helianthus annuus</name>
    <name type="common">Common sunflower</name>
    <dbReference type="NCBI Taxonomy" id="4232"/>
    <lineage>
        <taxon>Eukaryota</taxon>
        <taxon>Viridiplantae</taxon>
        <taxon>Streptophyta</taxon>
        <taxon>Embryophyta</taxon>
        <taxon>Tracheophyta</taxon>
        <taxon>Spermatophyta</taxon>
        <taxon>Magnoliopsida</taxon>
        <taxon>eudicotyledons</taxon>
        <taxon>Gunneridae</taxon>
        <taxon>Pentapetalae</taxon>
        <taxon>asterids</taxon>
        <taxon>campanulids</taxon>
        <taxon>Asterales</taxon>
        <taxon>Asteraceae</taxon>
        <taxon>Asteroideae</taxon>
        <taxon>Heliantheae alliance</taxon>
        <taxon>Heliantheae</taxon>
        <taxon>Helianthus</taxon>
    </lineage>
</organism>
<evidence type="ECO:0000256" key="2">
    <source>
        <dbReference type="ARBA" id="ARBA00004441"/>
    </source>
</evidence>
<dbReference type="STRING" id="4232.A0A251SDK0"/>
<sequence length="187" mass="21132">METSVRYGGDSSALRISNNPPPPTLKYAGDVSSVKLYAKQKIQFDSDTLLQLNGELDTRTGAPTFLCALIRHFYPNLSASVGAGLHYDRNDKLVCTLRGKKAYPMASSRFVNVVLKGRCDIDKELNQPTPHGALELVWNILDFQKDQDVRLKVGYEIVDKVPYVQIRENNWTFNADGNGRWNVRYHL</sequence>
<keyword evidence="8" id="KW-0812">Transmembrane</keyword>
<dbReference type="GO" id="GO:0009707">
    <property type="term" value="C:chloroplast outer membrane"/>
    <property type="evidence" value="ECO:0007669"/>
    <property type="project" value="UniProtKB-SubCell"/>
</dbReference>
<accession>A0A251SDK0</accession>
<dbReference type="GO" id="GO:0015288">
    <property type="term" value="F:porin activity"/>
    <property type="evidence" value="ECO:0007669"/>
    <property type="project" value="UniProtKB-KW"/>
</dbReference>
<dbReference type="OMA" id="DWNIWKF"/>
<dbReference type="InterPro" id="IPR034575">
    <property type="entry name" value="OEP21"/>
</dbReference>
<keyword evidence="10" id="KW-0406">Ion transport</keyword>
<evidence type="ECO:0000256" key="6">
    <source>
        <dbReference type="ARBA" id="ARBA00022528"/>
    </source>
</evidence>
<dbReference type="GO" id="GO:0008308">
    <property type="term" value="F:voltage-gated monoatomic anion channel activity"/>
    <property type="evidence" value="ECO:0007669"/>
    <property type="project" value="InterPro"/>
</dbReference>
<name>A0A251SDK0_HELAN</name>
<feature type="region of interest" description="Disordered" evidence="14">
    <location>
        <begin position="1"/>
        <end position="21"/>
    </location>
</feature>
<gene>
    <name evidence="16" type="ORF">HannXRQ_Chr14g0427901</name>
    <name evidence="15" type="ORF">HanXRQr2_Chr14g0620251</name>
</gene>
<comment type="function">
    <text evidence="13">Voltage-dependent rectifying anion channel that facilitates the translocation between chloroplast and cytoplasm of phosphorylated carbohydrates such as triosephosphate, 3-phosphoglycerate and inorganic phosphate (Pi) depending of ATP to triosephosphate ratio in the plastidial intermembrane space; in high triosephosphate/ATP conditions (e.g. photosynthesis), export of triosphosphate from chloroplast (outward rectifying channels), but in high ATP/triosephosphate conditions (e.g. dark phase), import of phosphosolutes (inward rectifying channels).</text>
</comment>
<evidence type="ECO:0000256" key="1">
    <source>
        <dbReference type="ARBA" id="ARBA00004396"/>
    </source>
</evidence>
<keyword evidence="12" id="KW-0472">Membrane</keyword>
<evidence type="ECO:0000256" key="7">
    <source>
        <dbReference type="ARBA" id="ARBA00022640"/>
    </source>
</evidence>
<keyword evidence="7" id="KW-0934">Plastid</keyword>
<proteinExistence type="inferred from homology"/>
<keyword evidence="11" id="KW-0626">Porin</keyword>
<comment type="subcellular location">
    <subcellularLocation>
        <location evidence="1">Plastid</location>
        <location evidence="1">Chloroplast outer membrane</location>
        <topology evidence="1">Multi-pass membrane protein</topology>
    </subcellularLocation>
    <subcellularLocation>
        <location evidence="2">Plastid</location>
        <location evidence="2">Etioplast membrane</location>
        <topology evidence="2">Multi-pass membrane protein</topology>
    </subcellularLocation>
</comment>
<evidence type="ECO:0000256" key="9">
    <source>
        <dbReference type="ARBA" id="ARBA00022805"/>
    </source>
</evidence>
<evidence type="ECO:0000313" key="17">
    <source>
        <dbReference type="Proteomes" id="UP000215914"/>
    </source>
</evidence>
<dbReference type="GO" id="GO:0034426">
    <property type="term" value="C:etioplast membrane"/>
    <property type="evidence" value="ECO:0007669"/>
    <property type="project" value="UniProtKB-SubCell"/>
</dbReference>
<keyword evidence="5" id="KW-1134">Transmembrane beta strand</keyword>
<evidence type="ECO:0000256" key="8">
    <source>
        <dbReference type="ARBA" id="ARBA00022692"/>
    </source>
</evidence>
<evidence type="ECO:0000256" key="14">
    <source>
        <dbReference type="SAM" id="MobiDB-lite"/>
    </source>
</evidence>
<dbReference type="GO" id="GO:0046930">
    <property type="term" value="C:pore complex"/>
    <property type="evidence" value="ECO:0007669"/>
    <property type="project" value="UniProtKB-KW"/>
</dbReference>
<protein>
    <submittedName>
        <fullName evidence="15">Outer envelope pore protein</fullName>
    </submittedName>
</protein>
<dbReference type="PANTHER" id="PTHR35993">
    <property type="entry name" value="OUTER ENVELOPE PORE PROTEIN 21B, CHLOROPLASTIC"/>
    <property type="match status" value="1"/>
</dbReference>
<evidence type="ECO:0000256" key="4">
    <source>
        <dbReference type="ARBA" id="ARBA00022448"/>
    </source>
</evidence>
<dbReference type="PANTHER" id="PTHR35993:SF3">
    <property type="entry name" value="OUTER ENVELOPE PORE PROTEIN"/>
    <property type="match status" value="1"/>
</dbReference>
<evidence type="ECO:0000256" key="12">
    <source>
        <dbReference type="ARBA" id="ARBA00023136"/>
    </source>
</evidence>
<dbReference type="InParanoid" id="A0A251SDK0"/>
<evidence type="ECO:0000256" key="5">
    <source>
        <dbReference type="ARBA" id="ARBA00022452"/>
    </source>
</evidence>
<reference evidence="15 17" key="1">
    <citation type="journal article" date="2017" name="Nature">
        <title>The sunflower genome provides insights into oil metabolism, flowering and Asterid evolution.</title>
        <authorList>
            <person name="Badouin H."/>
            <person name="Gouzy J."/>
            <person name="Grassa C.J."/>
            <person name="Murat F."/>
            <person name="Staton S.E."/>
            <person name="Cottret L."/>
            <person name="Lelandais-Briere C."/>
            <person name="Owens G.L."/>
            <person name="Carrere S."/>
            <person name="Mayjonade B."/>
            <person name="Legrand L."/>
            <person name="Gill N."/>
            <person name="Kane N.C."/>
            <person name="Bowers J.E."/>
            <person name="Hubner S."/>
            <person name="Bellec A."/>
            <person name="Berard A."/>
            <person name="Berges H."/>
            <person name="Blanchet N."/>
            <person name="Boniface M.C."/>
            <person name="Brunel D."/>
            <person name="Catrice O."/>
            <person name="Chaidir N."/>
            <person name="Claudel C."/>
            <person name="Donnadieu C."/>
            <person name="Faraut T."/>
            <person name="Fievet G."/>
            <person name="Helmstetter N."/>
            <person name="King M."/>
            <person name="Knapp S.J."/>
            <person name="Lai Z."/>
            <person name="Le Paslier M.C."/>
            <person name="Lippi Y."/>
            <person name="Lorenzon L."/>
            <person name="Mandel J.R."/>
            <person name="Marage G."/>
            <person name="Marchand G."/>
            <person name="Marquand E."/>
            <person name="Bret-Mestries E."/>
            <person name="Morien E."/>
            <person name="Nambeesan S."/>
            <person name="Nguyen T."/>
            <person name="Pegot-Espagnet P."/>
            <person name="Pouilly N."/>
            <person name="Raftis F."/>
            <person name="Sallet E."/>
            <person name="Schiex T."/>
            <person name="Thomas J."/>
            <person name="Vandecasteele C."/>
            <person name="Vares D."/>
            <person name="Vear F."/>
            <person name="Vautrin S."/>
            <person name="Crespi M."/>
            <person name="Mangin B."/>
            <person name="Burke J.M."/>
            <person name="Salse J."/>
            <person name="Munos S."/>
            <person name="Vincourt P."/>
            <person name="Rieseberg L.H."/>
            <person name="Langlade N.B."/>
        </authorList>
    </citation>
    <scope>NUCLEOTIDE SEQUENCE [LARGE SCALE GENOMIC DNA]</scope>
    <source>
        <strain evidence="17">cv. SF193</strain>
        <tissue evidence="15">Leaves</tissue>
    </source>
</reference>
<evidence type="ECO:0000256" key="11">
    <source>
        <dbReference type="ARBA" id="ARBA00023114"/>
    </source>
</evidence>
<evidence type="ECO:0000313" key="15">
    <source>
        <dbReference type="EMBL" id="KAF5767085.1"/>
    </source>
</evidence>
<dbReference type="EMBL" id="CM007903">
    <property type="protein sequence ID" value="OTF96833.1"/>
    <property type="molecule type" value="Genomic_DNA"/>
</dbReference>
<dbReference type="GO" id="GO:0044070">
    <property type="term" value="P:regulation of monoatomic anion transport"/>
    <property type="evidence" value="ECO:0007669"/>
    <property type="project" value="InterPro"/>
</dbReference>
<evidence type="ECO:0000256" key="13">
    <source>
        <dbReference type="ARBA" id="ARBA00024941"/>
    </source>
</evidence>
<keyword evidence="9" id="KW-1002">Plastid outer membrane</keyword>
<keyword evidence="17" id="KW-1185">Reference proteome</keyword>